<sequence length="368" mass="40817">MSNPAIGEPRAEPPFWLPLLAGLPIGACLVVMALPELGHGHATAYRSLYLVAYLLWCIPLTAIQRALWRRRLPWWVLVPVLLSTTYVLAVVNNALGAAMAQLSGWRTPSAFEWAGLFSGLDGCWLALIAFCAIHAVVAYYVELKHEQLRRAETMSLARDAELRALRYQLQPHFLFNTLNAISSLVANQRNREARHMIARLGDFLRATLDGTDNHEVALADEIALTETYLAIEKARLGERLAISWNVGPDLLSARVPHLLLQPLVENAIRHGIALRDAPGRLEIRISREGQRLHLHLRNDGVPLPVSGTGEARRSSMLGLRNVRERLARLHPGGHVFQADAHDDGSYDVAIDLPFRDIAASREARTTAA</sequence>
<evidence type="ECO:0000256" key="1">
    <source>
        <dbReference type="SAM" id="Phobius"/>
    </source>
</evidence>
<keyword evidence="4" id="KW-0808">Transferase</keyword>
<evidence type="ECO:0000313" key="4">
    <source>
        <dbReference type="EMBL" id="TWH99387.1"/>
    </source>
</evidence>
<dbReference type="AlphaFoldDB" id="A0A562KVK7"/>
<keyword evidence="5" id="KW-1185">Reference proteome</keyword>
<feature type="transmembrane region" description="Helical" evidence="1">
    <location>
        <begin position="74"/>
        <end position="95"/>
    </location>
</feature>
<dbReference type="InterPro" id="IPR036890">
    <property type="entry name" value="HATPase_C_sf"/>
</dbReference>
<protein>
    <submittedName>
        <fullName evidence="4">Two-component system sensor histidine kinase AlgZ</fullName>
    </submittedName>
</protein>
<keyword evidence="1" id="KW-0812">Transmembrane</keyword>
<proteinExistence type="predicted"/>
<feature type="domain" description="Signal transduction histidine kinase internal region" evidence="3">
    <location>
        <begin position="160"/>
        <end position="240"/>
    </location>
</feature>
<organism evidence="4 5">
    <name type="scientific">Luteimonas cucumeris</name>
    <dbReference type="NCBI Taxonomy" id="985012"/>
    <lineage>
        <taxon>Bacteria</taxon>
        <taxon>Pseudomonadati</taxon>
        <taxon>Pseudomonadota</taxon>
        <taxon>Gammaproteobacteria</taxon>
        <taxon>Lysobacterales</taxon>
        <taxon>Lysobacteraceae</taxon>
        <taxon>Luteimonas</taxon>
    </lineage>
</organism>
<dbReference type="SUPFAM" id="SSF55874">
    <property type="entry name" value="ATPase domain of HSP90 chaperone/DNA topoisomerase II/histidine kinase"/>
    <property type="match status" value="1"/>
</dbReference>
<evidence type="ECO:0000313" key="5">
    <source>
        <dbReference type="Proteomes" id="UP000315167"/>
    </source>
</evidence>
<dbReference type="InterPro" id="IPR003594">
    <property type="entry name" value="HATPase_dom"/>
</dbReference>
<dbReference type="OrthoDB" id="2514702at2"/>
<dbReference type="EMBL" id="VLKN01000011">
    <property type="protein sequence ID" value="TWH99387.1"/>
    <property type="molecule type" value="Genomic_DNA"/>
</dbReference>
<feature type="transmembrane region" description="Helical" evidence="1">
    <location>
        <begin position="116"/>
        <end position="141"/>
    </location>
</feature>
<dbReference type="Proteomes" id="UP000315167">
    <property type="component" value="Unassembled WGS sequence"/>
</dbReference>
<keyword evidence="4" id="KW-0418">Kinase</keyword>
<name>A0A562KVK7_9GAMM</name>
<dbReference type="Gene3D" id="3.30.565.10">
    <property type="entry name" value="Histidine kinase-like ATPase, C-terminal domain"/>
    <property type="match status" value="1"/>
</dbReference>
<dbReference type="RefSeq" id="WP_144900608.1">
    <property type="nucleotide sequence ID" value="NZ_VLKN01000011.1"/>
</dbReference>
<reference evidence="4 5" key="1">
    <citation type="journal article" date="2015" name="Stand. Genomic Sci.">
        <title>Genomic Encyclopedia of Bacterial and Archaeal Type Strains, Phase III: the genomes of soil and plant-associated and newly described type strains.</title>
        <authorList>
            <person name="Whitman W.B."/>
            <person name="Woyke T."/>
            <person name="Klenk H.P."/>
            <person name="Zhou Y."/>
            <person name="Lilburn T.G."/>
            <person name="Beck B.J."/>
            <person name="De Vos P."/>
            <person name="Vandamme P."/>
            <person name="Eisen J.A."/>
            <person name="Garrity G."/>
            <person name="Hugenholtz P."/>
            <person name="Kyrpides N.C."/>
        </authorList>
    </citation>
    <scope>NUCLEOTIDE SEQUENCE [LARGE SCALE GENOMIC DNA]</scope>
    <source>
        <strain evidence="4 5">CGMCC 1.10821</strain>
    </source>
</reference>
<dbReference type="GO" id="GO:0000155">
    <property type="term" value="F:phosphorelay sensor kinase activity"/>
    <property type="evidence" value="ECO:0007669"/>
    <property type="project" value="InterPro"/>
</dbReference>
<dbReference type="PANTHER" id="PTHR34220:SF9">
    <property type="entry name" value="SIGNAL TRANSDUCTION HISTIDINE KINASE INTERNAL REGION DOMAIN-CONTAINING PROTEIN"/>
    <property type="match status" value="1"/>
</dbReference>
<feature type="transmembrane region" description="Helical" evidence="1">
    <location>
        <begin position="15"/>
        <end position="35"/>
    </location>
</feature>
<dbReference type="InterPro" id="IPR010559">
    <property type="entry name" value="Sig_transdc_His_kin_internal"/>
</dbReference>
<dbReference type="Pfam" id="PF02518">
    <property type="entry name" value="HATPase_c"/>
    <property type="match status" value="1"/>
</dbReference>
<evidence type="ECO:0000259" key="2">
    <source>
        <dbReference type="Pfam" id="PF02518"/>
    </source>
</evidence>
<dbReference type="PANTHER" id="PTHR34220">
    <property type="entry name" value="SENSOR HISTIDINE KINASE YPDA"/>
    <property type="match status" value="1"/>
</dbReference>
<keyword evidence="1" id="KW-0472">Membrane</keyword>
<comment type="caution">
    <text evidence="4">The sequence shown here is derived from an EMBL/GenBank/DDBJ whole genome shotgun (WGS) entry which is preliminary data.</text>
</comment>
<dbReference type="Pfam" id="PF06580">
    <property type="entry name" value="His_kinase"/>
    <property type="match status" value="1"/>
</dbReference>
<dbReference type="InterPro" id="IPR050640">
    <property type="entry name" value="Bact_2-comp_sensor_kinase"/>
</dbReference>
<gene>
    <name evidence="4" type="ORF">IP90_03126</name>
</gene>
<keyword evidence="1" id="KW-1133">Transmembrane helix</keyword>
<accession>A0A562KVK7</accession>
<feature type="domain" description="Histidine kinase/HSP90-like ATPase" evidence="2">
    <location>
        <begin position="257"/>
        <end position="354"/>
    </location>
</feature>
<dbReference type="GO" id="GO:0016020">
    <property type="term" value="C:membrane"/>
    <property type="evidence" value="ECO:0007669"/>
    <property type="project" value="InterPro"/>
</dbReference>
<feature type="transmembrane region" description="Helical" evidence="1">
    <location>
        <begin position="47"/>
        <end position="68"/>
    </location>
</feature>
<evidence type="ECO:0000259" key="3">
    <source>
        <dbReference type="Pfam" id="PF06580"/>
    </source>
</evidence>